<keyword evidence="1" id="KW-0863">Zinc-finger</keyword>
<dbReference type="AlphaFoldDB" id="A0A151J4I3"/>
<dbReference type="GO" id="GO:0008270">
    <property type="term" value="F:zinc ion binding"/>
    <property type="evidence" value="ECO:0007669"/>
    <property type="project" value="UniProtKB-KW"/>
</dbReference>
<evidence type="ECO:0000256" key="1">
    <source>
        <dbReference type="PROSITE-ProRule" id="PRU00047"/>
    </source>
</evidence>
<keyword evidence="1" id="KW-0479">Metal-binding</keyword>
<name>A0A151J4I3_9HYME</name>
<dbReference type="InterPro" id="IPR001878">
    <property type="entry name" value="Znf_CCHC"/>
</dbReference>
<evidence type="ECO:0000313" key="4">
    <source>
        <dbReference type="EMBL" id="KYN17527.1"/>
    </source>
</evidence>
<keyword evidence="1" id="KW-0862">Zinc</keyword>
<dbReference type="Gene3D" id="4.10.60.10">
    <property type="entry name" value="Zinc finger, CCHC-type"/>
    <property type="match status" value="1"/>
</dbReference>
<evidence type="ECO:0000256" key="2">
    <source>
        <dbReference type="SAM" id="MobiDB-lite"/>
    </source>
</evidence>
<dbReference type="Pfam" id="PF00098">
    <property type="entry name" value="zf-CCHC"/>
    <property type="match status" value="1"/>
</dbReference>
<dbReference type="SUPFAM" id="SSF57756">
    <property type="entry name" value="Retrovirus zinc finger-like domains"/>
    <property type="match status" value="1"/>
</dbReference>
<dbReference type="SMART" id="SM00343">
    <property type="entry name" value="ZnF_C2HC"/>
    <property type="match status" value="1"/>
</dbReference>
<evidence type="ECO:0000313" key="5">
    <source>
        <dbReference type="Proteomes" id="UP000078492"/>
    </source>
</evidence>
<gene>
    <name evidence="4" type="ORF">ALC57_10186</name>
</gene>
<dbReference type="EMBL" id="KQ980146">
    <property type="protein sequence ID" value="KYN17527.1"/>
    <property type="molecule type" value="Genomic_DNA"/>
</dbReference>
<proteinExistence type="predicted"/>
<dbReference type="GO" id="GO:0003676">
    <property type="term" value="F:nucleic acid binding"/>
    <property type="evidence" value="ECO:0007669"/>
    <property type="project" value="InterPro"/>
</dbReference>
<keyword evidence="5" id="KW-1185">Reference proteome</keyword>
<reference evidence="4 5" key="1">
    <citation type="submission" date="2015-09" db="EMBL/GenBank/DDBJ databases">
        <title>Trachymyrmex cornetzi WGS genome.</title>
        <authorList>
            <person name="Nygaard S."/>
            <person name="Hu H."/>
            <person name="Boomsma J."/>
            <person name="Zhang G."/>
        </authorList>
    </citation>
    <scope>NUCLEOTIDE SEQUENCE [LARGE SCALE GENOMIC DNA]</scope>
    <source>
        <strain evidence="4">Tcor2-1</strain>
        <tissue evidence="4">Whole body</tissue>
    </source>
</reference>
<dbReference type="Proteomes" id="UP000078492">
    <property type="component" value="Unassembled WGS sequence"/>
</dbReference>
<accession>A0A151J4I3</accession>
<sequence length="198" mass="22224">MLISLPPSYENFRCAIESRDELPTPDTLKIRIMEEFNARRPTSKENPPGAMFIQKTQRQSRDPPKQGEKKKTEPPIKFRCFKCKKPGHKAAECRTKTLPSLEQRAGKAQETAFASRTSVKETAGHIGGMASETNHKLDKDERAAPTYLVDTGNLKKTKMRRIRRGKRHAPPTLIARTNGVSTAAQLLTCAAIRIDSRI</sequence>
<dbReference type="Pfam" id="PF14223">
    <property type="entry name" value="Retrotran_gag_2"/>
    <property type="match status" value="1"/>
</dbReference>
<organism evidence="4 5">
    <name type="scientific">Trachymyrmex cornetzi</name>
    <dbReference type="NCBI Taxonomy" id="471704"/>
    <lineage>
        <taxon>Eukaryota</taxon>
        <taxon>Metazoa</taxon>
        <taxon>Ecdysozoa</taxon>
        <taxon>Arthropoda</taxon>
        <taxon>Hexapoda</taxon>
        <taxon>Insecta</taxon>
        <taxon>Pterygota</taxon>
        <taxon>Neoptera</taxon>
        <taxon>Endopterygota</taxon>
        <taxon>Hymenoptera</taxon>
        <taxon>Apocrita</taxon>
        <taxon>Aculeata</taxon>
        <taxon>Formicoidea</taxon>
        <taxon>Formicidae</taxon>
        <taxon>Myrmicinae</taxon>
        <taxon>Trachymyrmex</taxon>
    </lineage>
</organism>
<dbReference type="PROSITE" id="PS50158">
    <property type="entry name" value="ZF_CCHC"/>
    <property type="match status" value="1"/>
</dbReference>
<dbReference type="InterPro" id="IPR036875">
    <property type="entry name" value="Znf_CCHC_sf"/>
</dbReference>
<feature type="region of interest" description="Disordered" evidence="2">
    <location>
        <begin position="35"/>
        <end position="74"/>
    </location>
</feature>
<dbReference type="STRING" id="471704.A0A151J4I3"/>
<feature type="compositionally biased region" description="Basic and acidic residues" evidence="2">
    <location>
        <begin position="59"/>
        <end position="74"/>
    </location>
</feature>
<feature type="domain" description="CCHC-type" evidence="3">
    <location>
        <begin position="79"/>
        <end position="94"/>
    </location>
</feature>
<evidence type="ECO:0000259" key="3">
    <source>
        <dbReference type="PROSITE" id="PS50158"/>
    </source>
</evidence>
<protein>
    <recommendedName>
        <fullName evidence="3">CCHC-type domain-containing protein</fullName>
    </recommendedName>
</protein>